<feature type="compositionally biased region" description="Basic and acidic residues" evidence="5">
    <location>
        <begin position="33"/>
        <end position="48"/>
    </location>
</feature>
<keyword evidence="2" id="KW-0863">Zinc-finger</keyword>
<dbReference type="InterPro" id="IPR000962">
    <property type="entry name" value="Znf_DskA_TraR"/>
</dbReference>
<dbReference type="PROSITE" id="PS51128">
    <property type="entry name" value="ZF_DKSA_2"/>
    <property type="match status" value="1"/>
</dbReference>
<dbReference type="Pfam" id="PF01258">
    <property type="entry name" value="zf-dskA_traR"/>
    <property type="match status" value="1"/>
</dbReference>
<dbReference type="SUPFAM" id="SSF109635">
    <property type="entry name" value="DnaK suppressor protein DksA, alpha-hairpin domain"/>
    <property type="match status" value="1"/>
</dbReference>
<feature type="zinc finger region" description="dksA C4-type" evidence="4">
    <location>
        <begin position="88"/>
        <end position="112"/>
    </location>
</feature>
<organism evidence="7 8">
    <name type="scientific">Hydrogenophaga crocea</name>
    <dbReference type="NCBI Taxonomy" id="2716225"/>
    <lineage>
        <taxon>Bacteria</taxon>
        <taxon>Pseudomonadati</taxon>
        <taxon>Pseudomonadota</taxon>
        <taxon>Betaproteobacteria</taxon>
        <taxon>Burkholderiales</taxon>
        <taxon>Comamonadaceae</taxon>
        <taxon>Hydrogenophaga</taxon>
    </lineage>
</organism>
<feature type="region of interest" description="Disordered" evidence="5">
    <location>
        <begin position="25"/>
        <end position="48"/>
    </location>
</feature>
<dbReference type="RefSeq" id="WP_166228261.1">
    <property type="nucleotide sequence ID" value="NZ_CP049989.1"/>
</dbReference>
<gene>
    <name evidence="7" type="ORF">G9Q37_14705</name>
</gene>
<dbReference type="EMBL" id="CP049989">
    <property type="protein sequence ID" value="QIM53314.1"/>
    <property type="molecule type" value="Genomic_DNA"/>
</dbReference>
<proteinExistence type="predicted"/>
<sequence>MSKPVSDTFRLQLVTRRDELLARLQGQRGGARSRAEAASDKRERADDRGLVRDDAFDLGAELGERETAELQAIERALERVHDGSYGLCLQCGAPIPAARLHAQPTAERCVACQAQAE</sequence>
<evidence type="ECO:0000313" key="8">
    <source>
        <dbReference type="Proteomes" id="UP000503162"/>
    </source>
</evidence>
<accession>A0A6G8IJE4</accession>
<dbReference type="Gene3D" id="1.20.120.910">
    <property type="entry name" value="DksA, coiled-coil domain"/>
    <property type="match status" value="1"/>
</dbReference>
<dbReference type="AlphaFoldDB" id="A0A6G8IJE4"/>
<feature type="domain" description="Zinc finger DksA/TraR C4-type" evidence="6">
    <location>
        <begin position="83"/>
        <end position="117"/>
    </location>
</feature>
<keyword evidence="1" id="KW-0479">Metal-binding</keyword>
<dbReference type="PANTHER" id="PTHR33823:SF4">
    <property type="entry name" value="GENERAL STRESS PROTEIN 16O"/>
    <property type="match status" value="1"/>
</dbReference>
<evidence type="ECO:0000256" key="2">
    <source>
        <dbReference type="ARBA" id="ARBA00022771"/>
    </source>
</evidence>
<evidence type="ECO:0000256" key="3">
    <source>
        <dbReference type="ARBA" id="ARBA00022833"/>
    </source>
</evidence>
<keyword evidence="3" id="KW-0862">Zinc</keyword>
<protein>
    <submittedName>
        <fullName evidence="7">TraR/DksA family transcriptional regulator</fullName>
    </submittedName>
</protein>
<evidence type="ECO:0000256" key="5">
    <source>
        <dbReference type="SAM" id="MobiDB-lite"/>
    </source>
</evidence>
<evidence type="ECO:0000256" key="4">
    <source>
        <dbReference type="PROSITE-ProRule" id="PRU00510"/>
    </source>
</evidence>
<dbReference type="KEGG" id="hcz:G9Q37_14705"/>
<dbReference type="SUPFAM" id="SSF57716">
    <property type="entry name" value="Glucocorticoid receptor-like (DNA-binding domain)"/>
    <property type="match status" value="1"/>
</dbReference>
<keyword evidence="8" id="KW-1185">Reference proteome</keyword>
<dbReference type="InterPro" id="IPR037187">
    <property type="entry name" value="DnaK_N"/>
</dbReference>
<evidence type="ECO:0000256" key="1">
    <source>
        <dbReference type="ARBA" id="ARBA00022723"/>
    </source>
</evidence>
<evidence type="ECO:0000259" key="6">
    <source>
        <dbReference type="Pfam" id="PF01258"/>
    </source>
</evidence>
<evidence type="ECO:0000313" key="7">
    <source>
        <dbReference type="EMBL" id="QIM53314.1"/>
    </source>
</evidence>
<reference evidence="7 8" key="1">
    <citation type="submission" date="2020-03" db="EMBL/GenBank/DDBJ databases">
        <title>Hydrogenophaga sp. nov. isolated from cyanobacterial mat.</title>
        <authorList>
            <person name="Thorat V."/>
            <person name="Kirdat K."/>
            <person name="Tiwarekar B."/>
            <person name="Costa E.D."/>
            <person name="Yadav A."/>
        </authorList>
    </citation>
    <scope>NUCLEOTIDE SEQUENCE [LARGE SCALE GENOMIC DNA]</scope>
    <source>
        <strain evidence="7 8">BA0156</strain>
    </source>
</reference>
<dbReference type="Proteomes" id="UP000503162">
    <property type="component" value="Chromosome"/>
</dbReference>
<dbReference type="PANTHER" id="PTHR33823">
    <property type="entry name" value="RNA POLYMERASE-BINDING TRANSCRIPTION FACTOR DKSA-RELATED"/>
    <property type="match status" value="1"/>
</dbReference>
<name>A0A6G8IJE4_9BURK</name>
<dbReference type="GO" id="GO:0008270">
    <property type="term" value="F:zinc ion binding"/>
    <property type="evidence" value="ECO:0007669"/>
    <property type="project" value="UniProtKB-KW"/>
</dbReference>